<dbReference type="GO" id="GO:0003677">
    <property type="term" value="F:DNA binding"/>
    <property type="evidence" value="ECO:0007669"/>
    <property type="project" value="UniProtKB-KW"/>
</dbReference>
<name>B9XJ92_PEDPL</name>
<protein>
    <submittedName>
        <fullName evidence="5">Transcriptional regulator, GntR family</fullName>
    </submittedName>
</protein>
<dbReference type="InterPro" id="IPR000524">
    <property type="entry name" value="Tscrpt_reg_HTH_GntR"/>
</dbReference>
<evidence type="ECO:0000313" key="5">
    <source>
        <dbReference type="EMBL" id="EEF60130.1"/>
    </source>
</evidence>
<dbReference type="SUPFAM" id="SSF46785">
    <property type="entry name" value="Winged helix' DNA-binding domain"/>
    <property type="match status" value="1"/>
</dbReference>
<keyword evidence="1" id="KW-0805">Transcription regulation</keyword>
<evidence type="ECO:0000259" key="4">
    <source>
        <dbReference type="PROSITE" id="PS50949"/>
    </source>
</evidence>
<dbReference type="EMBL" id="ABOX02000020">
    <property type="protein sequence ID" value="EEF60130.1"/>
    <property type="molecule type" value="Genomic_DNA"/>
</dbReference>
<dbReference type="Proteomes" id="UP000003688">
    <property type="component" value="Unassembled WGS sequence"/>
</dbReference>
<dbReference type="PROSITE" id="PS50949">
    <property type="entry name" value="HTH_GNTR"/>
    <property type="match status" value="1"/>
</dbReference>
<proteinExistence type="predicted"/>
<dbReference type="AlphaFoldDB" id="B9XJ92"/>
<sequence>MQIHISSADGVPIYVQIANQVKHLVASGRLAPGEEIPPIRVLAEQLVVNPNTVARAYLELERAGVVTKRHGSGTYISDAHSPLSRREKLKVLTQRADSLLVEAGHLDIDLDEVIELLRERHEAIHSQASK</sequence>
<evidence type="ECO:0000256" key="2">
    <source>
        <dbReference type="ARBA" id="ARBA00023125"/>
    </source>
</evidence>
<dbReference type="PANTHER" id="PTHR38445">
    <property type="entry name" value="HTH-TYPE TRANSCRIPTIONAL REPRESSOR YTRA"/>
    <property type="match status" value="1"/>
</dbReference>
<evidence type="ECO:0000313" key="6">
    <source>
        <dbReference type="Proteomes" id="UP000003688"/>
    </source>
</evidence>
<dbReference type="STRING" id="320771.Cflav_PD3189"/>
<organism evidence="5 6">
    <name type="scientific">Pedosphaera parvula (strain Ellin514)</name>
    <dbReference type="NCBI Taxonomy" id="320771"/>
    <lineage>
        <taxon>Bacteria</taxon>
        <taxon>Pseudomonadati</taxon>
        <taxon>Verrucomicrobiota</taxon>
        <taxon>Pedosphaerae</taxon>
        <taxon>Pedosphaerales</taxon>
        <taxon>Pedosphaeraceae</taxon>
        <taxon>Pedosphaera</taxon>
    </lineage>
</organism>
<accession>B9XJ92</accession>
<dbReference type="CDD" id="cd07377">
    <property type="entry name" value="WHTH_GntR"/>
    <property type="match status" value="1"/>
</dbReference>
<keyword evidence="3" id="KW-0804">Transcription</keyword>
<dbReference type="Pfam" id="PF00392">
    <property type="entry name" value="GntR"/>
    <property type="match status" value="1"/>
</dbReference>
<dbReference type="RefSeq" id="WP_007415885.1">
    <property type="nucleotide sequence ID" value="NZ_ABOX02000020.1"/>
</dbReference>
<gene>
    <name evidence="5" type="ORF">Cflav_PD3189</name>
</gene>
<feature type="domain" description="HTH gntR-type" evidence="4">
    <location>
        <begin position="11"/>
        <end position="79"/>
    </location>
</feature>
<dbReference type="GO" id="GO:0003700">
    <property type="term" value="F:DNA-binding transcription factor activity"/>
    <property type="evidence" value="ECO:0007669"/>
    <property type="project" value="InterPro"/>
</dbReference>
<dbReference type="OrthoDB" id="9804020at2"/>
<keyword evidence="2" id="KW-0238">DNA-binding</keyword>
<dbReference type="InterPro" id="IPR036390">
    <property type="entry name" value="WH_DNA-bd_sf"/>
</dbReference>
<dbReference type="Gene3D" id="1.10.10.10">
    <property type="entry name" value="Winged helix-like DNA-binding domain superfamily/Winged helix DNA-binding domain"/>
    <property type="match status" value="1"/>
</dbReference>
<comment type="caution">
    <text evidence="5">The sequence shown here is derived from an EMBL/GenBank/DDBJ whole genome shotgun (WGS) entry which is preliminary data.</text>
</comment>
<reference evidence="5 6" key="1">
    <citation type="journal article" date="2011" name="J. Bacteriol.">
        <title>Genome sequence of 'Pedosphaera parvula' Ellin514, an aerobic Verrucomicrobial isolate from pasture soil.</title>
        <authorList>
            <person name="Kant R."/>
            <person name="van Passel M.W."/>
            <person name="Sangwan P."/>
            <person name="Palva A."/>
            <person name="Lucas S."/>
            <person name="Copeland A."/>
            <person name="Lapidus A."/>
            <person name="Glavina Del Rio T."/>
            <person name="Dalin E."/>
            <person name="Tice H."/>
            <person name="Bruce D."/>
            <person name="Goodwin L."/>
            <person name="Pitluck S."/>
            <person name="Chertkov O."/>
            <person name="Larimer F.W."/>
            <person name="Land M.L."/>
            <person name="Hauser L."/>
            <person name="Brettin T.S."/>
            <person name="Detter J.C."/>
            <person name="Han S."/>
            <person name="de Vos W.M."/>
            <person name="Janssen P.H."/>
            <person name="Smidt H."/>
        </authorList>
    </citation>
    <scope>NUCLEOTIDE SEQUENCE [LARGE SCALE GENOMIC DNA]</scope>
    <source>
        <strain evidence="5 6">Ellin514</strain>
    </source>
</reference>
<dbReference type="PANTHER" id="PTHR38445:SF7">
    <property type="entry name" value="GNTR-FAMILY TRANSCRIPTIONAL REGULATOR"/>
    <property type="match status" value="1"/>
</dbReference>
<evidence type="ECO:0000256" key="1">
    <source>
        <dbReference type="ARBA" id="ARBA00023015"/>
    </source>
</evidence>
<keyword evidence="6" id="KW-1185">Reference proteome</keyword>
<evidence type="ECO:0000256" key="3">
    <source>
        <dbReference type="ARBA" id="ARBA00023163"/>
    </source>
</evidence>
<dbReference type="SMART" id="SM00345">
    <property type="entry name" value="HTH_GNTR"/>
    <property type="match status" value="1"/>
</dbReference>
<dbReference type="InterPro" id="IPR036388">
    <property type="entry name" value="WH-like_DNA-bd_sf"/>
</dbReference>